<dbReference type="AlphaFoldDB" id="A0A4V6XVN0"/>
<dbReference type="EMBL" id="AZBU02000011">
    <property type="protein sequence ID" value="TKR60965.1"/>
    <property type="molecule type" value="Genomic_DNA"/>
</dbReference>
<gene>
    <name evidence="2" type="ORF">L596_028142</name>
</gene>
<feature type="region of interest" description="Disordered" evidence="1">
    <location>
        <begin position="48"/>
        <end position="105"/>
    </location>
</feature>
<evidence type="ECO:0000256" key="1">
    <source>
        <dbReference type="SAM" id="MobiDB-lite"/>
    </source>
</evidence>
<evidence type="ECO:0000313" key="2">
    <source>
        <dbReference type="EMBL" id="TKR60965.1"/>
    </source>
</evidence>
<keyword evidence="3" id="KW-1185">Reference proteome</keyword>
<reference evidence="2 3" key="1">
    <citation type="journal article" date="2015" name="Genome Biol.">
        <title>Comparative genomics of Steinernema reveals deeply conserved gene regulatory networks.</title>
        <authorList>
            <person name="Dillman A.R."/>
            <person name="Macchietto M."/>
            <person name="Porter C.F."/>
            <person name="Rogers A."/>
            <person name="Williams B."/>
            <person name="Antoshechkin I."/>
            <person name="Lee M.M."/>
            <person name="Goodwin Z."/>
            <person name="Lu X."/>
            <person name="Lewis E.E."/>
            <person name="Goodrich-Blair H."/>
            <person name="Stock S.P."/>
            <person name="Adams B.J."/>
            <person name="Sternberg P.W."/>
            <person name="Mortazavi A."/>
        </authorList>
    </citation>
    <scope>NUCLEOTIDE SEQUENCE [LARGE SCALE GENOMIC DNA]</scope>
    <source>
        <strain evidence="2 3">ALL</strain>
    </source>
</reference>
<feature type="region of interest" description="Disordered" evidence="1">
    <location>
        <begin position="1"/>
        <end position="34"/>
    </location>
</feature>
<proteinExistence type="predicted"/>
<comment type="caution">
    <text evidence="2">The sequence shown here is derived from an EMBL/GenBank/DDBJ whole genome shotgun (WGS) entry which is preliminary data.</text>
</comment>
<accession>A0A4V6XVN0</accession>
<evidence type="ECO:0000313" key="3">
    <source>
        <dbReference type="Proteomes" id="UP000298663"/>
    </source>
</evidence>
<sequence length="154" mass="17689">MVELASEIGRNTLQWQRNKARNKHKKSGRPDEMDAKIFFSLVEKDIRRESPKKKSKPYRRAELAPRRHLPPSNARADRSMSARIHDETDRSFATSQHDSAPELSGLAPFFGPPCMSESPDVFLSQNNTRLWCDHALRIPAENTYQITQNADDRS</sequence>
<organism evidence="2 3">
    <name type="scientific">Steinernema carpocapsae</name>
    <name type="common">Entomopathogenic nematode</name>
    <dbReference type="NCBI Taxonomy" id="34508"/>
    <lineage>
        <taxon>Eukaryota</taxon>
        <taxon>Metazoa</taxon>
        <taxon>Ecdysozoa</taxon>
        <taxon>Nematoda</taxon>
        <taxon>Chromadorea</taxon>
        <taxon>Rhabditida</taxon>
        <taxon>Tylenchina</taxon>
        <taxon>Panagrolaimomorpha</taxon>
        <taxon>Strongyloidoidea</taxon>
        <taxon>Steinernematidae</taxon>
        <taxon>Steinernema</taxon>
    </lineage>
</organism>
<feature type="compositionally biased region" description="Basic residues" evidence="1">
    <location>
        <begin position="18"/>
        <end position="27"/>
    </location>
</feature>
<name>A0A4V6XVN0_STECR</name>
<dbReference type="Proteomes" id="UP000298663">
    <property type="component" value="Unassembled WGS sequence"/>
</dbReference>
<feature type="compositionally biased region" description="Basic and acidic residues" evidence="1">
    <location>
        <begin position="75"/>
        <end position="90"/>
    </location>
</feature>
<reference evidence="2 3" key="2">
    <citation type="journal article" date="2019" name="G3 (Bethesda)">
        <title>Hybrid Assembly of the Genome of the Entomopathogenic Nematode Steinernema carpocapsae Identifies the X-Chromosome.</title>
        <authorList>
            <person name="Serra L."/>
            <person name="Macchietto M."/>
            <person name="Macias-Munoz A."/>
            <person name="McGill C.J."/>
            <person name="Rodriguez I.M."/>
            <person name="Rodriguez B."/>
            <person name="Murad R."/>
            <person name="Mortazavi A."/>
        </authorList>
    </citation>
    <scope>NUCLEOTIDE SEQUENCE [LARGE SCALE GENOMIC DNA]</scope>
    <source>
        <strain evidence="2 3">ALL</strain>
    </source>
</reference>
<protein>
    <submittedName>
        <fullName evidence="2">Uncharacterized protein</fullName>
    </submittedName>
</protein>